<dbReference type="Proteomes" id="UP000523821">
    <property type="component" value="Unassembled WGS sequence"/>
</dbReference>
<evidence type="ECO:0000313" key="1">
    <source>
        <dbReference type="EMBL" id="MBB5752867.1"/>
    </source>
</evidence>
<accession>A0A7W9FLH5</accession>
<comment type="caution">
    <text evidence="1">The sequence shown here is derived from an EMBL/GenBank/DDBJ whole genome shotgun (WGS) entry which is preliminary data.</text>
</comment>
<sequence length="209" mass="23281">MSPDVFTDLQVLNATASGLYPGSGGSNKGFCHSYQMWYWFGCKEEAQNYPSPVVERAKAKTYRLQFKRGVGDQDDGADMQLNVGDKNTGDCNVVYVKGRSDNRSVHFLSAEVQTPNLTGRGPFVVAFNERGKWPTLGPGPLQWKTPEQSFAMPMYNDDQCLAIIDLGIWVPPFIADVWLRAMRAGTFGGNDAIMLWTYVMRYLDGQVDG</sequence>
<protein>
    <submittedName>
        <fullName evidence="1">Uncharacterized protein</fullName>
    </submittedName>
</protein>
<evidence type="ECO:0000313" key="2">
    <source>
        <dbReference type="Proteomes" id="UP000523821"/>
    </source>
</evidence>
<gene>
    <name evidence="1" type="ORF">GGQ63_001921</name>
</gene>
<name>A0A7W9FLH5_9HYPH</name>
<organism evidence="1 2">
    <name type="scientific">Prosthecomicrobium pneumaticum</name>
    <dbReference type="NCBI Taxonomy" id="81895"/>
    <lineage>
        <taxon>Bacteria</taxon>
        <taxon>Pseudomonadati</taxon>
        <taxon>Pseudomonadota</taxon>
        <taxon>Alphaproteobacteria</taxon>
        <taxon>Hyphomicrobiales</taxon>
        <taxon>Kaistiaceae</taxon>
        <taxon>Prosthecomicrobium</taxon>
    </lineage>
</organism>
<reference evidence="1 2" key="1">
    <citation type="submission" date="2020-08" db="EMBL/GenBank/DDBJ databases">
        <title>Genomic Encyclopedia of Type Strains, Phase IV (KMG-IV): sequencing the most valuable type-strain genomes for metagenomic binning, comparative biology and taxonomic classification.</title>
        <authorList>
            <person name="Goeker M."/>
        </authorList>
    </citation>
    <scope>NUCLEOTIDE SEQUENCE [LARGE SCALE GENOMIC DNA]</scope>
    <source>
        <strain evidence="1 2">DSM 16268</strain>
    </source>
</reference>
<dbReference type="EMBL" id="JACHOO010000003">
    <property type="protein sequence ID" value="MBB5752867.1"/>
    <property type="molecule type" value="Genomic_DNA"/>
</dbReference>
<dbReference type="AlphaFoldDB" id="A0A7W9FLH5"/>
<keyword evidence="2" id="KW-1185">Reference proteome</keyword>
<proteinExistence type="predicted"/>
<dbReference type="RefSeq" id="WP_183855059.1">
    <property type="nucleotide sequence ID" value="NZ_JACHOO010000003.1"/>
</dbReference>